<keyword evidence="2" id="KW-1185">Reference proteome</keyword>
<reference evidence="1" key="1">
    <citation type="journal article" date="2023" name="G3 (Bethesda)">
        <title>Whole genome assembly and annotation of the endangered Caribbean coral Acropora cervicornis.</title>
        <authorList>
            <person name="Selwyn J.D."/>
            <person name="Vollmer S.V."/>
        </authorList>
    </citation>
    <scope>NUCLEOTIDE SEQUENCE</scope>
    <source>
        <strain evidence="1">K2</strain>
    </source>
</reference>
<dbReference type="PANTHER" id="PTHR33539:SF1">
    <property type="entry name" value="UPF0764 PROTEIN C16ORF89"/>
    <property type="match status" value="1"/>
</dbReference>
<reference evidence="1" key="2">
    <citation type="journal article" date="2023" name="Science">
        <title>Genomic signatures of disease resistance in endangered staghorn corals.</title>
        <authorList>
            <person name="Vollmer S.V."/>
            <person name="Selwyn J.D."/>
            <person name="Despard B.A."/>
            <person name="Roesel C.L."/>
        </authorList>
    </citation>
    <scope>NUCLEOTIDE SEQUENCE</scope>
    <source>
        <strain evidence="1">K2</strain>
    </source>
</reference>
<dbReference type="Proteomes" id="UP001249851">
    <property type="component" value="Unassembled WGS sequence"/>
</dbReference>
<proteinExistence type="predicted"/>
<dbReference type="GO" id="GO:0005829">
    <property type="term" value="C:cytosol"/>
    <property type="evidence" value="ECO:0007669"/>
    <property type="project" value="TreeGrafter"/>
</dbReference>
<evidence type="ECO:0000313" key="1">
    <source>
        <dbReference type="EMBL" id="KAK2567295.1"/>
    </source>
</evidence>
<sequence length="197" mass="22528">MDRAAHCSSNAQITLRESSPQYYNLVGLAVSQPWRTVRRHNTINPKLVTGFNEEQLSDDILWKYESCLARLLGSPVHGGKPCVITAECWGLMTRPGEIGYVLTHQALYFMLGEQRVIEEQIHPTKRIDADLMMEQCVVCGLMGYNEFLTPQRLRRVLKWQRSSGCYGDINDETNLTRQGKSRKTMRKLLTKKDLPGI</sequence>
<protein>
    <submittedName>
        <fullName evidence="1">UPF0764 protein C16orf89-like protein</fullName>
    </submittedName>
</protein>
<comment type="caution">
    <text evidence="1">The sequence shown here is derived from an EMBL/GenBank/DDBJ whole genome shotgun (WGS) entry which is preliminary data.</text>
</comment>
<organism evidence="1 2">
    <name type="scientific">Acropora cervicornis</name>
    <name type="common">Staghorn coral</name>
    <dbReference type="NCBI Taxonomy" id="6130"/>
    <lineage>
        <taxon>Eukaryota</taxon>
        <taxon>Metazoa</taxon>
        <taxon>Cnidaria</taxon>
        <taxon>Anthozoa</taxon>
        <taxon>Hexacorallia</taxon>
        <taxon>Scleractinia</taxon>
        <taxon>Astrocoeniina</taxon>
        <taxon>Acroporidae</taxon>
        <taxon>Acropora</taxon>
    </lineage>
</organism>
<dbReference type="EMBL" id="JARQWQ010000014">
    <property type="protein sequence ID" value="KAK2567295.1"/>
    <property type="molecule type" value="Genomic_DNA"/>
</dbReference>
<name>A0AAD9QUE8_ACRCE</name>
<dbReference type="PANTHER" id="PTHR33539">
    <property type="entry name" value="UPF0764 PROTEIN C16ORF89"/>
    <property type="match status" value="1"/>
</dbReference>
<dbReference type="GO" id="GO:0016020">
    <property type="term" value="C:membrane"/>
    <property type="evidence" value="ECO:0007669"/>
    <property type="project" value="TreeGrafter"/>
</dbReference>
<gene>
    <name evidence="1" type="ORF">P5673_008087</name>
</gene>
<dbReference type="InterPro" id="IPR031751">
    <property type="entry name" value="DUF4735"/>
</dbReference>
<dbReference type="AlphaFoldDB" id="A0AAD9QUE8"/>
<dbReference type="Pfam" id="PF15882">
    <property type="entry name" value="DUF4735"/>
    <property type="match status" value="2"/>
</dbReference>
<evidence type="ECO:0000313" key="2">
    <source>
        <dbReference type="Proteomes" id="UP001249851"/>
    </source>
</evidence>
<accession>A0AAD9QUE8</accession>